<dbReference type="InterPro" id="IPR011004">
    <property type="entry name" value="Trimer_LpxA-like_sf"/>
</dbReference>
<keyword evidence="4" id="KW-0028">Amino-acid biosynthesis</keyword>
<name>A0A5B8MLH0_9CHLO</name>
<evidence type="ECO:0000313" key="10">
    <source>
        <dbReference type="Proteomes" id="UP000316726"/>
    </source>
</evidence>
<dbReference type="STRING" id="1764295.A0A5B8MLH0"/>
<dbReference type="GO" id="GO:0006535">
    <property type="term" value="P:cysteine biosynthetic process from serine"/>
    <property type="evidence" value="ECO:0007669"/>
    <property type="project" value="InterPro"/>
</dbReference>
<dbReference type="PROSITE" id="PS00101">
    <property type="entry name" value="HEXAPEP_TRANSFERASES"/>
    <property type="match status" value="1"/>
</dbReference>
<dbReference type="Gene3D" id="2.160.10.10">
    <property type="entry name" value="Hexapeptide repeat proteins"/>
    <property type="match status" value="1"/>
</dbReference>
<evidence type="ECO:0000256" key="6">
    <source>
        <dbReference type="ARBA" id="ARBA00023315"/>
    </source>
</evidence>
<keyword evidence="6" id="KW-0012">Acyltransferase</keyword>
<dbReference type="UniPathway" id="UPA00136">
    <property type="reaction ID" value="UER00199"/>
</dbReference>
<dbReference type="InterPro" id="IPR018357">
    <property type="entry name" value="Hexapep_transf_CS"/>
</dbReference>
<keyword evidence="5 9" id="KW-0808">Transferase</keyword>
<evidence type="ECO:0000256" key="1">
    <source>
        <dbReference type="ARBA" id="ARBA00004876"/>
    </source>
</evidence>
<sequence length="417" mass="45023">MRMRLKGVGGWATGSARRVSTRVSPRQVVRPSGACGRLRAKREDEGEAWEEYQWRKEERRSQNGNGATGARGENAAGRRPGALSTEDEGTWREQGFAFYQNRRSSAEDEFAAWDWGHVNKEDADFNPVWTCIRKEAEEESSAEPLLSSRMYSSVLSHQSFEMALANILANGIGDKNLLPCQLIHIFLSSLQKDKIRTAALLDLQVTKDRDPACKSYLEALVNFKGYHALQLHRISHDCYSAGRVVMAQMLQSRSSEVYGVDIHPGAKFGKGILIDHGTGVVVGETAVIGDNSSLLQGVTLGGTGKASGDRHPKLGNNVLIGAQATVLGNISIGEGSMIAAGSVVLKDVPANTLIAGIPAKVVGSTKGNPATLMDQLLGSMIRFTSSRISLHVISFNKEDSSEEPPKLQTGVAVSPPL</sequence>
<evidence type="ECO:0000313" key="9">
    <source>
        <dbReference type="EMBL" id="QDZ21323.1"/>
    </source>
</evidence>
<dbReference type="EC" id="2.3.1.30" evidence="3"/>
<dbReference type="GO" id="GO:0009001">
    <property type="term" value="F:serine O-acetyltransferase activity"/>
    <property type="evidence" value="ECO:0007669"/>
    <property type="project" value="UniProtKB-EC"/>
</dbReference>
<dbReference type="Pfam" id="PF06426">
    <property type="entry name" value="SATase_N"/>
    <property type="match status" value="1"/>
</dbReference>
<dbReference type="CDD" id="cd03354">
    <property type="entry name" value="LbH_SAT"/>
    <property type="match status" value="1"/>
</dbReference>
<dbReference type="InterPro" id="IPR010493">
    <property type="entry name" value="Ser_AcTrfase_N"/>
</dbReference>
<dbReference type="OrthoDB" id="25818at2759"/>
<dbReference type="InterPro" id="IPR053376">
    <property type="entry name" value="Serine_acetyltransferase"/>
</dbReference>
<dbReference type="AlphaFoldDB" id="A0A5B8MLH0"/>
<reference evidence="9 10" key="1">
    <citation type="submission" date="2018-07" db="EMBL/GenBank/DDBJ databases">
        <title>The complete nuclear genome of the prasinophyte Chloropicon primus (CCMP1205).</title>
        <authorList>
            <person name="Pombert J.-F."/>
            <person name="Otis C."/>
            <person name="Turmel M."/>
            <person name="Lemieux C."/>
        </authorList>
    </citation>
    <scope>NUCLEOTIDE SEQUENCE [LARGE SCALE GENOMIC DNA]</scope>
    <source>
        <strain evidence="9 10">CCMP1205</strain>
    </source>
</reference>
<evidence type="ECO:0000256" key="4">
    <source>
        <dbReference type="ARBA" id="ARBA00022605"/>
    </source>
</evidence>
<dbReference type="NCBIfam" id="TIGR01172">
    <property type="entry name" value="cysE"/>
    <property type="match status" value="1"/>
</dbReference>
<dbReference type="SMART" id="SM00971">
    <property type="entry name" value="SATase_N"/>
    <property type="match status" value="1"/>
</dbReference>
<dbReference type="Gene3D" id="1.10.3130.10">
    <property type="entry name" value="serine acetyltransferase, domain 1"/>
    <property type="match status" value="1"/>
</dbReference>
<comment type="similarity">
    <text evidence="2">Belongs to the transferase hexapeptide repeat family.</text>
</comment>
<dbReference type="InterPro" id="IPR045304">
    <property type="entry name" value="LbH_SAT"/>
</dbReference>
<dbReference type="SUPFAM" id="SSF51161">
    <property type="entry name" value="Trimeric LpxA-like enzymes"/>
    <property type="match status" value="1"/>
</dbReference>
<evidence type="ECO:0000256" key="7">
    <source>
        <dbReference type="SAM" id="MobiDB-lite"/>
    </source>
</evidence>
<proteinExistence type="inferred from homology"/>
<keyword evidence="10" id="KW-1185">Reference proteome</keyword>
<evidence type="ECO:0000256" key="5">
    <source>
        <dbReference type="ARBA" id="ARBA00022679"/>
    </source>
</evidence>
<feature type="compositionally biased region" description="Basic and acidic residues" evidence="7">
    <location>
        <begin position="52"/>
        <end position="61"/>
    </location>
</feature>
<evidence type="ECO:0000256" key="2">
    <source>
        <dbReference type="ARBA" id="ARBA00007274"/>
    </source>
</evidence>
<dbReference type="InterPro" id="IPR005881">
    <property type="entry name" value="Ser_O-AcTrfase"/>
</dbReference>
<comment type="pathway">
    <text evidence="1">Amino-acid biosynthesis; L-cysteine biosynthesis; L-cysteine from L-serine: step 1/2.</text>
</comment>
<dbReference type="PANTHER" id="PTHR42811">
    <property type="entry name" value="SERINE ACETYLTRANSFERASE"/>
    <property type="match status" value="1"/>
</dbReference>
<accession>A0A5B8MLH0</accession>
<dbReference type="EMBL" id="CP031038">
    <property type="protein sequence ID" value="QDZ21323.1"/>
    <property type="molecule type" value="Genomic_DNA"/>
</dbReference>
<feature type="region of interest" description="Disordered" evidence="7">
    <location>
        <begin position="1"/>
        <end position="88"/>
    </location>
</feature>
<evidence type="ECO:0000259" key="8">
    <source>
        <dbReference type="SMART" id="SM00971"/>
    </source>
</evidence>
<dbReference type="InterPro" id="IPR042122">
    <property type="entry name" value="Ser_AcTrfase_N_sf"/>
</dbReference>
<dbReference type="NCBIfam" id="NF041874">
    <property type="entry name" value="EPS_EpsC"/>
    <property type="match status" value="1"/>
</dbReference>
<feature type="domain" description="Serine acetyltransferase N-terminal" evidence="8">
    <location>
        <begin position="128"/>
        <end position="231"/>
    </location>
</feature>
<evidence type="ECO:0000256" key="3">
    <source>
        <dbReference type="ARBA" id="ARBA00013266"/>
    </source>
</evidence>
<dbReference type="FunFam" id="2.160.10.10:FF:000002">
    <property type="entry name" value="Serine acetyltransferase"/>
    <property type="match status" value="1"/>
</dbReference>
<dbReference type="Proteomes" id="UP000316726">
    <property type="component" value="Chromosome 5"/>
</dbReference>
<dbReference type="InterPro" id="IPR001451">
    <property type="entry name" value="Hexapep"/>
</dbReference>
<dbReference type="GO" id="GO:0005737">
    <property type="term" value="C:cytoplasm"/>
    <property type="evidence" value="ECO:0007669"/>
    <property type="project" value="InterPro"/>
</dbReference>
<dbReference type="Pfam" id="PF00132">
    <property type="entry name" value="Hexapep"/>
    <property type="match status" value="1"/>
</dbReference>
<protein>
    <recommendedName>
        <fullName evidence="3">serine O-acetyltransferase</fullName>
        <ecNumber evidence="3">2.3.1.30</ecNumber>
    </recommendedName>
</protein>
<gene>
    <name evidence="9" type="ORF">A3770_05p38410</name>
</gene>
<organism evidence="9 10">
    <name type="scientific">Chloropicon primus</name>
    <dbReference type="NCBI Taxonomy" id="1764295"/>
    <lineage>
        <taxon>Eukaryota</taxon>
        <taxon>Viridiplantae</taxon>
        <taxon>Chlorophyta</taxon>
        <taxon>Chloropicophyceae</taxon>
        <taxon>Chloropicales</taxon>
        <taxon>Chloropicaceae</taxon>
        <taxon>Chloropicon</taxon>
    </lineage>
</organism>